<evidence type="ECO:0000256" key="2">
    <source>
        <dbReference type="SAM" id="Phobius"/>
    </source>
</evidence>
<keyword evidence="2" id="KW-0472">Membrane</keyword>
<dbReference type="InterPro" id="IPR028146">
    <property type="entry name" value="PRKCSH_N"/>
</dbReference>
<evidence type="ECO:0000256" key="1">
    <source>
        <dbReference type="ARBA" id="ARBA00023157"/>
    </source>
</evidence>
<keyword evidence="2" id="KW-1133">Transmembrane helix</keyword>
<dbReference type="GO" id="GO:0017177">
    <property type="term" value="C:glucosidase II complex"/>
    <property type="evidence" value="ECO:0007669"/>
    <property type="project" value="TreeGrafter"/>
</dbReference>
<dbReference type="EMBL" id="JAPXFL010000006">
    <property type="protein sequence ID" value="KAK9505422.1"/>
    <property type="molecule type" value="Genomic_DNA"/>
</dbReference>
<name>A0AAW1D907_9HEMI</name>
<reference evidence="4 5" key="1">
    <citation type="submission" date="2022-12" db="EMBL/GenBank/DDBJ databases">
        <title>Chromosome-level genome assembly of true bugs.</title>
        <authorList>
            <person name="Ma L."/>
            <person name="Li H."/>
        </authorList>
    </citation>
    <scope>NUCLEOTIDE SEQUENCE [LARGE SCALE GENOMIC DNA]</scope>
    <source>
        <strain evidence="4">Lab_2022b</strain>
    </source>
</reference>
<gene>
    <name evidence="4" type="ORF">O3M35_009486</name>
</gene>
<evidence type="ECO:0000313" key="4">
    <source>
        <dbReference type="EMBL" id="KAK9505422.1"/>
    </source>
</evidence>
<keyword evidence="2" id="KW-0812">Transmembrane</keyword>
<evidence type="ECO:0000313" key="5">
    <source>
        <dbReference type="Proteomes" id="UP001461498"/>
    </source>
</evidence>
<dbReference type="PANTHER" id="PTHR12630:SF1">
    <property type="entry name" value="GLUCOSIDASE 2 SUBUNIT BETA"/>
    <property type="match status" value="1"/>
</dbReference>
<keyword evidence="1" id="KW-1015">Disulfide bond</keyword>
<accession>A0AAW1D907</accession>
<proteinExistence type="predicted"/>
<organism evidence="4 5">
    <name type="scientific">Rhynocoris fuscipes</name>
    <dbReference type="NCBI Taxonomy" id="488301"/>
    <lineage>
        <taxon>Eukaryota</taxon>
        <taxon>Metazoa</taxon>
        <taxon>Ecdysozoa</taxon>
        <taxon>Arthropoda</taxon>
        <taxon>Hexapoda</taxon>
        <taxon>Insecta</taxon>
        <taxon>Pterygota</taxon>
        <taxon>Neoptera</taxon>
        <taxon>Paraneoptera</taxon>
        <taxon>Hemiptera</taxon>
        <taxon>Heteroptera</taxon>
        <taxon>Panheteroptera</taxon>
        <taxon>Cimicomorpha</taxon>
        <taxon>Reduviidae</taxon>
        <taxon>Harpactorinae</taxon>
        <taxon>Harpactorini</taxon>
        <taxon>Rhynocoris</taxon>
    </lineage>
</organism>
<dbReference type="InterPro" id="IPR039794">
    <property type="entry name" value="Gtb1-like"/>
</dbReference>
<keyword evidence="5" id="KW-1185">Reference proteome</keyword>
<dbReference type="SUPFAM" id="SSF57424">
    <property type="entry name" value="LDL receptor-like module"/>
    <property type="match status" value="1"/>
</dbReference>
<dbReference type="AlphaFoldDB" id="A0AAW1D907"/>
<dbReference type="PANTHER" id="PTHR12630">
    <property type="entry name" value="N-LINKED OLIGOSACCHARIDE PROCESSING"/>
    <property type="match status" value="1"/>
</dbReference>
<protein>
    <recommendedName>
        <fullName evidence="3">Glucosidase II beta subunit N-terminal domain-containing protein</fullName>
    </recommendedName>
</protein>
<sequence>MEIKKKYWGIFKRRTIKSISIAVTLIGLLFIIYQVLMAKMIDEDDRERLSQFTRNVHNRKFGNIMKANNNIEDHFYICNPSGIKILAQFVNDDYCDCPDGSDEPQTSACPQANFECHHRFKIVSLPSSRVNDGICDCCDGSDENEPVKLFTHIDDKIQKKLGIFLQPCPNVCPR</sequence>
<feature type="transmembrane region" description="Helical" evidence="2">
    <location>
        <begin position="21"/>
        <end position="41"/>
    </location>
</feature>
<dbReference type="Proteomes" id="UP001461498">
    <property type="component" value="Unassembled WGS sequence"/>
</dbReference>
<dbReference type="Pfam" id="PF12999">
    <property type="entry name" value="PRKCSH-like"/>
    <property type="match status" value="1"/>
</dbReference>
<evidence type="ECO:0000259" key="3">
    <source>
        <dbReference type="Pfam" id="PF12999"/>
    </source>
</evidence>
<dbReference type="InterPro" id="IPR036055">
    <property type="entry name" value="LDL_receptor-like_sf"/>
</dbReference>
<dbReference type="GO" id="GO:0006491">
    <property type="term" value="P:N-glycan processing"/>
    <property type="evidence" value="ECO:0007669"/>
    <property type="project" value="TreeGrafter"/>
</dbReference>
<comment type="caution">
    <text evidence="4">The sequence shown here is derived from an EMBL/GenBank/DDBJ whole genome shotgun (WGS) entry which is preliminary data.</text>
</comment>
<feature type="domain" description="Glucosidase II beta subunit N-terminal" evidence="3">
    <location>
        <begin position="75"/>
        <end position="145"/>
    </location>
</feature>